<dbReference type="InterPro" id="IPR019662">
    <property type="entry name" value="DUF2516"/>
</dbReference>
<dbReference type="RefSeq" id="WP_378608710.1">
    <property type="nucleotide sequence ID" value="NZ_JBHSQN010000014.1"/>
</dbReference>
<reference evidence="3" key="1">
    <citation type="journal article" date="2019" name="Int. J. Syst. Evol. Microbiol.">
        <title>The Global Catalogue of Microorganisms (GCM) 10K type strain sequencing project: providing services to taxonomists for standard genome sequencing and annotation.</title>
        <authorList>
            <consortium name="The Broad Institute Genomics Platform"/>
            <consortium name="The Broad Institute Genome Sequencing Center for Infectious Disease"/>
            <person name="Wu L."/>
            <person name="Ma J."/>
        </authorList>
    </citation>
    <scope>NUCLEOTIDE SEQUENCE [LARGE SCALE GENOMIC DNA]</scope>
    <source>
        <strain evidence="3">CCUG 36956</strain>
    </source>
</reference>
<name>A0ABW1JWP8_9NOCA</name>
<gene>
    <name evidence="2" type="ORF">ACFP3H_21445</name>
</gene>
<comment type="caution">
    <text evidence="2">The sequence shown here is derived from an EMBL/GenBank/DDBJ whole genome shotgun (WGS) entry which is preliminary data.</text>
</comment>
<keyword evidence="1" id="KW-1133">Transmembrane helix</keyword>
<evidence type="ECO:0000256" key="1">
    <source>
        <dbReference type="SAM" id="Phobius"/>
    </source>
</evidence>
<feature type="transmembrane region" description="Helical" evidence="1">
    <location>
        <begin position="49"/>
        <end position="82"/>
    </location>
</feature>
<evidence type="ECO:0000313" key="3">
    <source>
        <dbReference type="Proteomes" id="UP001596223"/>
    </source>
</evidence>
<keyword evidence="3" id="KW-1185">Reference proteome</keyword>
<sequence length="98" mass="10535">MNTVNNLTALIMLVIWVVAFGATVFALIHAVRQRSDAFTAADKLTKPIWMAILGGAVVFLLIAAGGLGLLTFIAIIATGVYLADVRPKVDEVQRGPRW</sequence>
<dbReference type="Pfam" id="PF10724">
    <property type="entry name" value="DUF2516"/>
    <property type="match status" value="1"/>
</dbReference>
<protein>
    <submittedName>
        <fullName evidence="2">DUF2516 family protein</fullName>
    </submittedName>
</protein>
<keyword evidence="1" id="KW-0472">Membrane</keyword>
<accession>A0ABW1JWP8</accession>
<dbReference type="Proteomes" id="UP001596223">
    <property type="component" value="Unassembled WGS sequence"/>
</dbReference>
<keyword evidence="1" id="KW-0812">Transmembrane</keyword>
<feature type="transmembrane region" description="Helical" evidence="1">
    <location>
        <begin position="6"/>
        <end position="28"/>
    </location>
</feature>
<dbReference type="EMBL" id="JBHSQN010000014">
    <property type="protein sequence ID" value="MFC6013630.1"/>
    <property type="molecule type" value="Genomic_DNA"/>
</dbReference>
<organism evidence="2 3">
    <name type="scientific">Nocardia lasii</name>
    <dbReference type="NCBI Taxonomy" id="1616107"/>
    <lineage>
        <taxon>Bacteria</taxon>
        <taxon>Bacillati</taxon>
        <taxon>Actinomycetota</taxon>
        <taxon>Actinomycetes</taxon>
        <taxon>Mycobacteriales</taxon>
        <taxon>Nocardiaceae</taxon>
        <taxon>Nocardia</taxon>
    </lineage>
</organism>
<evidence type="ECO:0000313" key="2">
    <source>
        <dbReference type="EMBL" id="MFC6013630.1"/>
    </source>
</evidence>
<proteinExistence type="predicted"/>